<dbReference type="PANTHER" id="PTHR20903:SF0">
    <property type="entry name" value="PREFOLDIN SUBUNIT 1"/>
    <property type="match status" value="1"/>
</dbReference>
<dbReference type="Gene3D" id="1.10.287.370">
    <property type="match status" value="1"/>
</dbReference>
<comment type="similarity">
    <text evidence="1">Belongs to the prefoldin subunit beta family.</text>
</comment>
<feature type="coiled-coil region" evidence="3">
    <location>
        <begin position="80"/>
        <end position="121"/>
    </location>
</feature>
<reference evidence="4" key="1">
    <citation type="journal article" date="2020" name="bioRxiv">
        <title>Comparative genomics of Chlamydomonas.</title>
        <authorList>
            <person name="Craig R.J."/>
            <person name="Hasan A.R."/>
            <person name="Ness R.W."/>
            <person name="Keightley P.D."/>
        </authorList>
    </citation>
    <scope>NUCLEOTIDE SEQUENCE</scope>
    <source>
        <strain evidence="4">CCAP 11/70</strain>
    </source>
</reference>
<dbReference type="GO" id="GO:0051082">
    <property type="term" value="F:unfolded protein binding"/>
    <property type="evidence" value="ECO:0007669"/>
    <property type="project" value="InterPro"/>
</dbReference>
<evidence type="ECO:0008006" key="6">
    <source>
        <dbReference type="Google" id="ProtNLM"/>
    </source>
</evidence>
<organism evidence="4 5">
    <name type="scientific">Edaphochlamys debaryana</name>
    <dbReference type="NCBI Taxonomy" id="47281"/>
    <lineage>
        <taxon>Eukaryota</taxon>
        <taxon>Viridiplantae</taxon>
        <taxon>Chlorophyta</taxon>
        <taxon>core chlorophytes</taxon>
        <taxon>Chlorophyceae</taxon>
        <taxon>CS clade</taxon>
        <taxon>Chlamydomonadales</taxon>
        <taxon>Chlamydomonadales incertae sedis</taxon>
        <taxon>Edaphochlamys</taxon>
    </lineage>
</organism>
<dbReference type="GO" id="GO:0009409">
    <property type="term" value="P:response to cold"/>
    <property type="evidence" value="ECO:0007669"/>
    <property type="project" value="UniProtKB-ARBA"/>
</dbReference>
<comment type="caution">
    <text evidence="4">The sequence shown here is derived from an EMBL/GenBank/DDBJ whole genome shotgun (WGS) entry which is preliminary data.</text>
</comment>
<keyword evidence="5" id="KW-1185">Reference proteome</keyword>
<evidence type="ECO:0000313" key="4">
    <source>
        <dbReference type="EMBL" id="KAG2488775.1"/>
    </source>
</evidence>
<gene>
    <name evidence="4" type="ORF">HYH03_012772</name>
</gene>
<keyword evidence="2" id="KW-0143">Chaperone</keyword>
<dbReference type="Pfam" id="PF01920">
    <property type="entry name" value="Prefoldin_2"/>
    <property type="match status" value="1"/>
</dbReference>
<dbReference type="EMBL" id="JAEHOE010000080">
    <property type="protein sequence ID" value="KAG2488775.1"/>
    <property type="molecule type" value="Genomic_DNA"/>
</dbReference>
<evidence type="ECO:0000256" key="2">
    <source>
        <dbReference type="ARBA" id="ARBA00023186"/>
    </source>
</evidence>
<proteinExistence type="inferred from homology"/>
<dbReference type="GO" id="GO:0044183">
    <property type="term" value="F:protein folding chaperone"/>
    <property type="evidence" value="ECO:0007669"/>
    <property type="project" value="TreeGrafter"/>
</dbReference>
<dbReference type="Proteomes" id="UP000612055">
    <property type="component" value="Unassembled WGS sequence"/>
</dbReference>
<evidence type="ECO:0000256" key="3">
    <source>
        <dbReference type="SAM" id="Coils"/>
    </source>
</evidence>
<keyword evidence="3" id="KW-0175">Coiled coil</keyword>
<dbReference type="OrthoDB" id="5242628at2759"/>
<dbReference type="GO" id="GO:0016272">
    <property type="term" value="C:prefoldin complex"/>
    <property type="evidence" value="ECO:0007669"/>
    <property type="project" value="InterPro"/>
</dbReference>
<protein>
    <recommendedName>
        <fullName evidence="6">Prefoldin subunit 1</fullName>
    </recommendedName>
</protein>
<dbReference type="SUPFAM" id="SSF46579">
    <property type="entry name" value="Prefoldin"/>
    <property type="match status" value="1"/>
</dbReference>
<evidence type="ECO:0000313" key="5">
    <source>
        <dbReference type="Proteomes" id="UP000612055"/>
    </source>
</evidence>
<dbReference type="AlphaFoldDB" id="A0A835XSB4"/>
<sequence>MAARLEDGEEKVLQDFEELQQTILNQADASNRIQQQERICSIQRQKTTLTKTELAAMPDQTVMYRSVGRAYFCSPKAEMVQDLEGRLAALDAEAAKIKAARDAVDAKLKDTDNQLRELISQSPSLVRRLGAVNIGK</sequence>
<dbReference type="InterPro" id="IPR002777">
    <property type="entry name" value="PFD_beta-like"/>
</dbReference>
<name>A0A835XSB4_9CHLO</name>
<dbReference type="InterPro" id="IPR009053">
    <property type="entry name" value="Prefoldin"/>
</dbReference>
<evidence type="ECO:0000256" key="1">
    <source>
        <dbReference type="ARBA" id="ARBA00008045"/>
    </source>
</evidence>
<accession>A0A835XSB4</accession>
<dbReference type="GO" id="GO:0005737">
    <property type="term" value="C:cytoplasm"/>
    <property type="evidence" value="ECO:0007669"/>
    <property type="project" value="TreeGrafter"/>
</dbReference>
<dbReference type="PANTHER" id="PTHR20903">
    <property type="entry name" value="PREFOLDIN SUBUNIT 1-RELATED"/>
    <property type="match status" value="1"/>
</dbReference>